<evidence type="ECO:0000313" key="3">
    <source>
        <dbReference type="Proteomes" id="UP000729402"/>
    </source>
</evidence>
<dbReference type="EMBL" id="JAAALK010000079">
    <property type="protein sequence ID" value="KAG8096695.1"/>
    <property type="molecule type" value="Genomic_DNA"/>
</dbReference>
<comment type="caution">
    <text evidence="2">The sequence shown here is derived from an EMBL/GenBank/DDBJ whole genome shotgun (WGS) entry which is preliminary data.</text>
</comment>
<protein>
    <submittedName>
        <fullName evidence="2">Uncharacterized protein</fullName>
    </submittedName>
</protein>
<gene>
    <name evidence="2" type="ORF">GUJ93_ZPchr0013g35273</name>
</gene>
<keyword evidence="3" id="KW-1185">Reference proteome</keyword>
<organism evidence="2 3">
    <name type="scientific">Zizania palustris</name>
    <name type="common">Northern wild rice</name>
    <dbReference type="NCBI Taxonomy" id="103762"/>
    <lineage>
        <taxon>Eukaryota</taxon>
        <taxon>Viridiplantae</taxon>
        <taxon>Streptophyta</taxon>
        <taxon>Embryophyta</taxon>
        <taxon>Tracheophyta</taxon>
        <taxon>Spermatophyta</taxon>
        <taxon>Magnoliopsida</taxon>
        <taxon>Liliopsida</taxon>
        <taxon>Poales</taxon>
        <taxon>Poaceae</taxon>
        <taxon>BOP clade</taxon>
        <taxon>Oryzoideae</taxon>
        <taxon>Oryzeae</taxon>
        <taxon>Zizaniinae</taxon>
        <taxon>Zizania</taxon>
    </lineage>
</organism>
<name>A0A8J5WS48_ZIZPA</name>
<evidence type="ECO:0000313" key="2">
    <source>
        <dbReference type="EMBL" id="KAG8096695.1"/>
    </source>
</evidence>
<dbReference type="Proteomes" id="UP000729402">
    <property type="component" value="Unassembled WGS sequence"/>
</dbReference>
<reference evidence="2" key="2">
    <citation type="submission" date="2021-02" db="EMBL/GenBank/DDBJ databases">
        <authorList>
            <person name="Kimball J.A."/>
            <person name="Haas M.W."/>
            <person name="Macchietto M."/>
            <person name="Kono T."/>
            <person name="Duquette J."/>
            <person name="Shao M."/>
        </authorList>
    </citation>
    <scope>NUCLEOTIDE SEQUENCE</scope>
    <source>
        <tissue evidence="2">Fresh leaf tissue</tissue>
    </source>
</reference>
<evidence type="ECO:0000256" key="1">
    <source>
        <dbReference type="SAM" id="MobiDB-lite"/>
    </source>
</evidence>
<dbReference type="AlphaFoldDB" id="A0A8J5WS48"/>
<reference evidence="2" key="1">
    <citation type="journal article" date="2021" name="bioRxiv">
        <title>Whole Genome Assembly and Annotation of Northern Wild Rice, Zizania palustris L., Supports a Whole Genome Duplication in the Zizania Genus.</title>
        <authorList>
            <person name="Haas M."/>
            <person name="Kono T."/>
            <person name="Macchietto M."/>
            <person name="Millas R."/>
            <person name="McGilp L."/>
            <person name="Shao M."/>
            <person name="Duquette J."/>
            <person name="Hirsch C.N."/>
            <person name="Kimball J."/>
        </authorList>
    </citation>
    <scope>NUCLEOTIDE SEQUENCE</scope>
    <source>
        <tissue evidence="2">Fresh leaf tissue</tissue>
    </source>
</reference>
<sequence>MSSPPLVSLIIVISHDALPPSMRGVTPSSFTARWRGRVSYPMFRVYAGGDTTGAGGDPTRPSSPRMVLHDSLN</sequence>
<accession>A0A8J5WS48</accession>
<feature type="region of interest" description="Disordered" evidence="1">
    <location>
        <begin position="49"/>
        <end position="73"/>
    </location>
</feature>
<proteinExistence type="predicted"/>